<dbReference type="EMBL" id="GEDC01010561">
    <property type="protein sequence ID" value="JAS26737.1"/>
    <property type="molecule type" value="Transcribed_RNA"/>
</dbReference>
<feature type="transmembrane region" description="Helical" evidence="1">
    <location>
        <begin position="38"/>
        <end position="58"/>
    </location>
</feature>
<sequence length="330" mass="38526">MYRLYRQILIFCKRVFEIHFSYDFFNGHNIMISRKYPCINYISLVNLFLFSGLFYLVFKLFSFDLIKWLILNLYFKYIAVNFEIIPLVSVCVVSTVILLCYCVHMDLIRFIIRVKRGKPPVGKMAIAYKFKLLNDIESSILQHIREVFPSHELIIMCYSSSTAKYVGIAYGVILEKDGLELNEEQVLHAHKYGYSILLTPPMDYALYITCPTLPWIFPVMSSWLYCLALSRMYPELYNYTKKHTLSAYPVIEIYRRYSVTLLTPLSRQDNFVIKEAEDMIHRASLSLEMTPKHTVSFTNSTCANNSSLSLKSNENIMRSKDSKQSSYSLG</sequence>
<keyword evidence="1" id="KW-0472">Membrane</keyword>
<feature type="transmembrane region" description="Helical" evidence="1">
    <location>
        <begin position="204"/>
        <end position="228"/>
    </location>
</feature>
<dbReference type="GO" id="GO:0000421">
    <property type="term" value="C:autophagosome membrane"/>
    <property type="evidence" value="ECO:0007669"/>
    <property type="project" value="TreeGrafter"/>
</dbReference>
<evidence type="ECO:0000313" key="2">
    <source>
        <dbReference type="EMBL" id="JAS26737.1"/>
    </source>
</evidence>
<dbReference type="GO" id="GO:0106300">
    <property type="term" value="P:protein-DNA covalent cross-linking repair"/>
    <property type="evidence" value="ECO:0007669"/>
    <property type="project" value="TreeGrafter"/>
</dbReference>
<reference evidence="2" key="1">
    <citation type="submission" date="2015-12" db="EMBL/GenBank/DDBJ databases">
        <title>De novo transcriptome assembly of four potential Pierce s Disease insect vectors from Arizona vineyards.</title>
        <authorList>
            <person name="Tassone E.E."/>
        </authorList>
    </citation>
    <scope>NUCLEOTIDE SEQUENCE</scope>
</reference>
<dbReference type="AlphaFoldDB" id="A0A1B6DM52"/>
<dbReference type="GO" id="GO:0005657">
    <property type="term" value="C:replication fork"/>
    <property type="evidence" value="ECO:0007669"/>
    <property type="project" value="TreeGrafter"/>
</dbReference>
<dbReference type="GO" id="GO:0005634">
    <property type="term" value="C:nucleus"/>
    <property type="evidence" value="ECO:0007669"/>
    <property type="project" value="TreeGrafter"/>
</dbReference>
<gene>
    <name evidence="2" type="ORF">g.9093</name>
</gene>
<keyword evidence="1" id="KW-0812">Transmembrane</keyword>
<keyword evidence="1" id="KW-1133">Transmembrane helix</keyword>
<organism evidence="2">
    <name type="scientific">Clastoptera arizonana</name>
    <name type="common">Arizona spittle bug</name>
    <dbReference type="NCBI Taxonomy" id="38151"/>
    <lineage>
        <taxon>Eukaryota</taxon>
        <taxon>Metazoa</taxon>
        <taxon>Ecdysozoa</taxon>
        <taxon>Arthropoda</taxon>
        <taxon>Hexapoda</taxon>
        <taxon>Insecta</taxon>
        <taxon>Pterygota</taxon>
        <taxon>Neoptera</taxon>
        <taxon>Paraneoptera</taxon>
        <taxon>Hemiptera</taxon>
        <taxon>Auchenorrhyncha</taxon>
        <taxon>Cercopoidea</taxon>
        <taxon>Clastopteridae</taxon>
        <taxon>Clastoptera</taxon>
    </lineage>
</organism>
<accession>A0A1B6DM52</accession>
<dbReference type="PANTHER" id="PTHR15949">
    <property type="entry name" value="TESTIS-EXPRESSED PROTEIN 264"/>
    <property type="match status" value="1"/>
</dbReference>
<protein>
    <submittedName>
        <fullName evidence="2">Uncharacterized protein</fullName>
    </submittedName>
</protein>
<dbReference type="GO" id="GO:0005789">
    <property type="term" value="C:endoplasmic reticulum membrane"/>
    <property type="evidence" value="ECO:0007669"/>
    <property type="project" value="TreeGrafter"/>
</dbReference>
<evidence type="ECO:0000256" key="1">
    <source>
        <dbReference type="SAM" id="Phobius"/>
    </source>
</evidence>
<name>A0A1B6DM52_9HEMI</name>
<dbReference type="GO" id="GO:0061709">
    <property type="term" value="P:reticulophagy"/>
    <property type="evidence" value="ECO:0007669"/>
    <property type="project" value="TreeGrafter"/>
</dbReference>
<feature type="transmembrane region" description="Helical" evidence="1">
    <location>
        <begin position="78"/>
        <end position="103"/>
    </location>
</feature>
<proteinExistence type="predicted"/>
<dbReference type="PANTHER" id="PTHR15949:SF3">
    <property type="entry name" value="TESTIS-EXPRESSED PROTEIN 264"/>
    <property type="match status" value="1"/>
</dbReference>